<feature type="domain" description="Thiamine pyrophosphate enzyme central" evidence="5">
    <location>
        <begin position="191"/>
        <end position="317"/>
    </location>
</feature>
<dbReference type="RefSeq" id="WP_345361367.1">
    <property type="nucleotide sequence ID" value="NZ_BAABII010000005.1"/>
</dbReference>
<dbReference type="SUPFAM" id="SSF52467">
    <property type="entry name" value="DHS-like NAD/FAD-binding domain"/>
    <property type="match status" value="1"/>
</dbReference>
<evidence type="ECO:0000256" key="2">
    <source>
        <dbReference type="ARBA" id="ARBA00023052"/>
    </source>
</evidence>
<evidence type="ECO:0000256" key="1">
    <source>
        <dbReference type="ARBA" id="ARBA00007812"/>
    </source>
</evidence>
<evidence type="ECO:0000259" key="7">
    <source>
        <dbReference type="Pfam" id="PF02776"/>
    </source>
</evidence>
<dbReference type="PANTHER" id="PTHR18968">
    <property type="entry name" value="THIAMINE PYROPHOSPHATE ENZYMES"/>
    <property type="match status" value="1"/>
</dbReference>
<dbReference type="CDD" id="cd00568">
    <property type="entry name" value="TPP_enzymes"/>
    <property type="match status" value="1"/>
</dbReference>
<dbReference type="Pfam" id="PF00205">
    <property type="entry name" value="TPP_enzyme_M"/>
    <property type="match status" value="1"/>
</dbReference>
<dbReference type="Gene3D" id="3.40.50.970">
    <property type="match status" value="2"/>
</dbReference>
<dbReference type="Gene3D" id="3.40.50.1220">
    <property type="entry name" value="TPP-binding domain"/>
    <property type="match status" value="1"/>
</dbReference>
<feature type="domain" description="Thiamine pyrophosphate enzyme TPP-binding" evidence="6">
    <location>
        <begin position="404"/>
        <end position="485"/>
    </location>
</feature>
<evidence type="ECO:0000256" key="4">
    <source>
        <dbReference type="SAM" id="MobiDB-lite"/>
    </source>
</evidence>
<evidence type="ECO:0000313" key="9">
    <source>
        <dbReference type="Proteomes" id="UP001564626"/>
    </source>
</evidence>
<gene>
    <name evidence="8" type="ORF">AB8O55_01495</name>
</gene>
<dbReference type="InterPro" id="IPR045229">
    <property type="entry name" value="TPP_enz"/>
</dbReference>
<dbReference type="EMBL" id="JBGEHV010000002">
    <property type="protein sequence ID" value="MEY8038060.1"/>
    <property type="molecule type" value="Genomic_DNA"/>
</dbReference>
<keyword evidence="9" id="KW-1185">Reference proteome</keyword>
<protein>
    <submittedName>
        <fullName evidence="8">Thiamine pyrophosphate-binding protein</fullName>
    </submittedName>
</protein>
<dbReference type="Proteomes" id="UP001564626">
    <property type="component" value="Unassembled WGS sequence"/>
</dbReference>
<evidence type="ECO:0000313" key="8">
    <source>
        <dbReference type="EMBL" id="MEY8038060.1"/>
    </source>
</evidence>
<dbReference type="SUPFAM" id="SSF52518">
    <property type="entry name" value="Thiamin diphosphate-binding fold (THDP-binding)"/>
    <property type="match status" value="2"/>
</dbReference>
<comment type="similarity">
    <text evidence="1 3">Belongs to the TPP enzyme family.</text>
</comment>
<feature type="region of interest" description="Disordered" evidence="4">
    <location>
        <begin position="531"/>
        <end position="556"/>
    </location>
</feature>
<name>A0ABV4CAD7_9PSEU</name>
<evidence type="ECO:0000256" key="3">
    <source>
        <dbReference type="RuleBase" id="RU362132"/>
    </source>
</evidence>
<dbReference type="InterPro" id="IPR029061">
    <property type="entry name" value="THDP-binding"/>
</dbReference>
<dbReference type="Pfam" id="PF02775">
    <property type="entry name" value="TPP_enzyme_C"/>
    <property type="match status" value="1"/>
</dbReference>
<evidence type="ECO:0000259" key="5">
    <source>
        <dbReference type="Pfam" id="PF00205"/>
    </source>
</evidence>
<dbReference type="InterPro" id="IPR012000">
    <property type="entry name" value="Thiamin_PyroP_enz_cen_dom"/>
</dbReference>
<dbReference type="InterPro" id="IPR012001">
    <property type="entry name" value="Thiamin_PyroP_enz_TPP-bd_dom"/>
</dbReference>
<evidence type="ECO:0000259" key="6">
    <source>
        <dbReference type="Pfam" id="PF02775"/>
    </source>
</evidence>
<dbReference type="InterPro" id="IPR011766">
    <property type="entry name" value="TPP_enzyme_TPP-bd"/>
</dbReference>
<keyword evidence="2 3" id="KW-0786">Thiamine pyrophosphate</keyword>
<dbReference type="Pfam" id="PF02776">
    <property type="entry name" value="TPP_enzyme_N"/>
    <property type="match status" value="1"/>
</dbReference>
<reference evidence="8 9" key="1">
    <citation type="submission" date="2024-08" db="EMBL/GenBank/DDBJ databases">
        <title>Genome mining of Saccharopolyspora cebuensis PGLac3 from Nigerian medicinal plant.</title>
        <authorList>
            <person name="Ezeobiora C.E."/>
            <person name="Igbokwe N.H."/>
            <person name="Amin D.H."/>
            <person name="Mendie U.E."/>
        </authorList>
    </citation>
    <scope>NUCLEOTIDE SEQUENCE [LARGE SCALE GENOMIC DNA]</scope>
    <source>
        <strain evidence="8 9">PGLac3</strain>
    </source>
</reference>
<dbReference type="InterPro" id="IPR029035">
    <property type="entry name" value="DHS-like_NAD/FAD-binding_dom"/>
</dbReference>
<accession>A0ABV4CAD7</accession>
<organism evidence="8 9">
    <name type="scientific">Saccharopolyspora cebuensis</name>
    <dbReference type="NCBI Taxonomy" id="418759"/>
    <lineage>
        <taxon>Bacteria</taxon>
        <taxon>Bacillati</taxon>
        <taxon>Actinomycetota</taxon>
        <taxon>Actinomycetes</taxon>
        <taxon>Pseudonocardiales</taxon>
        <taxon>Pseudonocardiaceae</taxon>
        <taxon>Saccharopolyspora</taxon>
    </lineage>
</organism>
<feature type="domain" description="Thiamine pyrophosphate enzyme N-terminal TPP-binding" evidence="7">
    <location>
        <begin position="9"/>
        <end position="119"/>
    </location>
</feature>
<proteinExistence type="inferred from homology"/>
<sequence>MDCFPSAWHAVVDHLGAAGVTVLFGLPGDDLALLPALDAGGPRLVLCRDQRNAVFMATGYAVQSGAPGVCVLGKGPAVANAVTGLAEARSGSAPLVVLSGGIPAEHRGSGAFQELDHLGLVAPVVKWAHRVDHPSRVLPALEKAFLVARSGAPGPVYLEIPDDLGSIEVPARPWSPPPVLARSVPPREDGALDAVRAAERPVVLVGGGMRHRAADGVVERFADALGAAVVCTASGRGAVLEDHPSFCGLSGLYAPAAMAPLWETTDLVIAVGSRLEETATFGWRPDLPVVQVNRDAAELSTEHPCARIVGDGADVLDRWTRAVADRPPNADWRAAIRRCREDLHAGAEAELARMRADPRLHVAEVLAAIDAVVPPSRVLVQENGLQDMWSYAFPYHVCRSRGGSVVPSEQTSLGFGAAAAAGVRLAAPDRPVIAFVGDGAYTLFRSDVDTVRREGIGVVYVVLCNGGYGWLHAQRAGRGLDAQRYPFAADPPPDGPVITDRARLEDALREAVVTSERRGVVTVHVAVELTDTPPGIDEPDGDFAAAAGGTGHAVQR</sequence>
<dbReference type="CDD" id="cd07035">
    <property type="entry name" value="TPP_PYR_POX_like"/>
    <property type="match status" value="1"/>
</dbReference>
<comment type="caution">
    <text evidence="8">The sequence shown here is derived from an EMBL/GenBank/DDBJ whole genome shotgun (WGS) entry which is preliminary data.</text>
</comment>
<dbReference type="PANTHER" id="PTHR18968:SF13">
    <property type="entry name" value="ACETOLACTATE SYNTHASE CATALYTIC SUBUNIT, MITOCHONDRIAL"/>
    <property type="match status" value="1"/>
</dbReference>